<dbReference type="AlphaFoldDB" id="A0A0D2NR34"/>
<proteinExistence type="predicted"/>
<name>A0A0D2NR34_HYPSF</name>
<feature type="region of interest" description="Disordered" evidence="1">
    <location>
        <begin position="78"/>
        <end position="116"/>
    </location>
</feature>
<evidence type="ECO:0000256" key="1">
    <source>
        <dbReference type="SAM" id="MobiDB-lite"/>
    </source>
</evidence>
<dbReference type="Proteomes" id="UP000054270">
    <property type="component" value="Unassembled WGS sequence"/>
</dbReference>
<keyword evidence="3" id="KW-1185">Reference proteome</keyword>
<dbReference type="EMBL" id="KN817560">
    <property type="protein sequence ID" value="KJA21209.1"/>
    <property type="molecule type" value="Genomic_DNA"/>
</dbReference>
<protein>
    <submittedName>
        <fullName evidence="2">Uncharacterized protein</fullName>
    </submittedName>
</protein>
<feature type="compositionally biased region" description="Basic and acidic residues" evidence="1">
    <location>
        <begin position="90"/>
        <end position="106"/>
    </location>
</feature>
<organism evidence="2 3">
    <name type="scientific">Hypholoma sublateritium (strain FD-334 SS-4)</name>
    <dbReference type="NCBI Taxonomy" id="945553"/>
    <lineage>
        <taxon>Eukaryota</taxon>
        <taxon>Fungi</taxon>
        <taxon>Dikarya</taxon>
        <taxon>Basidiomycota</taxon>
        <taxon>Agaricomycotina</taxon>
        <taxon>Agaricomycetes</taxon>
        <taxon>Agaricomycetidae</taxon>
        <taxon>Agaricales</taxon>
        <taxon>Agaricineae</taxon>
        <taxon>Strophariaceae</taxon>
        <taxon>Hypholoma</taxon>
    </lineage>
</organism>
<feature type="compositionally biased region" description="Pro residues" evidence="1">
    <location>
        <begin position="1"/>
        <end position="10"/>
    </location>
</feature>
<evidence type="ECO:0000313" key="2">
    <source>
        <dbReference type="EMBL" id="KJA21209.1"/>
    </source>
</evidence>
<accession>A0A0D2NR34</accession>
<feature type="region of interest" description="Disordered" evidence="1">
    <location>
        <begin position="44"/>
        <end position="65"/>
    </location>
</feature>
<feature type="region of interest" description="Disordered" evidence="1">
    <location>
        <begin position="1"/>
        <end position="26"/>
    </location>
</feature>
<gene>
    <name evidence="2" type="ORF">HYPSUDRAFT_203182</name>
</gene>
<sequence length="360" mass="37989">MRQSAPPAPGAEPKISAAKGAKHQAEALRHAEHAVRWELAQPRAVRLQSTRVSPQDVRAETQARAARRVYGSAGVVCTEAHGNGASPADASRREREEEEASRRSHPEAPSPRPRPREIASCAVYARVLRTPRAGPRPAAQRAPWIDGRACVDATYIYALDAASRRARGAACASSCLVRRSLAAGRGEGGGEAPRRAGAGPAWERGRFSSARISPACGVSVCAGHARARRGCRCEPGCFALATSTRWACASRPRRCPLSAVCYVSIAIAAQRCHVVSRSDGVRACTWGGGAHPRPGPLCLALMIGGSALGTRCAHARGYPRGSATGASRRGHVPPRTAFPGATVCFLSRTPRNPFKPTADI</sequence>
<reference evidence="3" key="1">
    <citation type="submission" date="2014-04" db="EMBL/GenBank/DDBJ databases">
        <title>Evolutionary Origins and Diversification of the Mycorrhizal Mutualists.</title>
        <authorList>
            <consortium name="DOE Joint Genome Institute"/>
            <consortium name="Mycorrhizal Genomics Consortium"/>
            <person name="Kohler A."/>
            <person name="Kuo A."/>
            <person name="Nagy L.G."/>
            <person name="Floudas D."/>
            <person name="Copeland A."/>
            <person name="Barry K.W."/>
            <person name="Cichocki N."/>
            <person name="Veneault-Fourrey C."/>
            <person name="LaButti K."/>
            <person name="Lindquist E.A."/>
            <person name="Lipzen A."/>
            <person name="Lundell T."/>
            <person name="Morin E."/>
            <person name="Murat C."/>
            <person name="Riley R."/>
            <person name="Ohm R."/>
            <person name="Sun H."/>
            <person name="Tunlid A."/>
            <person name="Henrissat B."/>
            <person name="Grigoriev I.V."/>
            <person name="Hibbett D.S."/>
            <person name="Martin F."/>
        </authorList>
    </citation>
    <scope>NUCLEOTIDE SEQUENCE [LARGE SCALE GENOMIC DNA]</scope>
    <source>
        <strain evidence="3">FD-334 SS-4</strain>
    </source>
</reference>
<evidence type="ECO:0000313" key="3">
    <source>
        <dbReference type="Proteomes" id="UP000054270"/>
    </source>
</evidence>